<dbReference type="InterPro" id="IPR036388">
    <property type="entry name" value="WH-like_DNA-bd_sf"/>
</dbReference>
<dbReference type="GO" id="GO:0006308">
    <property type="term" value="P:DNA catabolic process"/>
    <property type="evidence" value="ECO:0007669"/>
    <property type="project" value="UniProtKB-UniRule"/>
</dbReference>
<evidence type="ECO:0000256" key="5">
    <source>
        <dbReference type="ARBA" id="ARBA00022722"/>
    </source>
</evidence>
<dbReference type="GO" id="GO:0031573">
    <property type="term" value="P:mitotic intra-S DNA damage checkpoint signaling"/>
    <property type="evidence" value="ECO:0007669"/>
    <property type="project" value="TreeGrafter"/>
</dbReference>
<dbReference type="Pfam" id="PF14716">
    <property type="entry name" value="HHH_8"/>
    <property type="match status" value="1"/>
</dbReference>
<dbReference type="EMBL" id="NBSH01000021">
    <property type="protein sequence ID" value="ORX33412.1"/>
    <property type="molecule type" value="Genomic_DNA"/>
</dbReference>
<keyword evidence="12 16" id="KW-0234">DNA repair</keyword>
<evidence type="ECO:0000256" key="13">
    <source>
        <dbReference type="ARBA" id="ARBA00023242"/>
    </source>
</evidence>
<evidence type="ECO:0000256" key="6">
    <source>
        <dbReference type="ARBA" id="ARBA00022723"/>
    </source>
</evidence>
<evidence type="ECO:0000256" key="17">
    <source>
        <dbReference type="SAM" id="MobiDB-lite"/>
    </source>
</evidence>
<dbReference type="SUPFAM" id="SSF52980">
    <property type="entry name" value="Restriction endonuclease-like"/>
    <property type="match status" value="1"/>
</dbReference>
<evidence type="ECO:0000313" key="20">
    <source>
        <dbReference type="Proteomes" id="UP000193218"/>
    </source>
</evidence>
<comment type="subcellular location">
    <subcellularLocation>
        <location evidence="2 16">Nucleus</location>
    </subcellularLocation>
</comment>
<evidence type="ECO:0000256" key="10">
    <source>
        <dbReference type="ARBA" id="ARBA00022842"/>
    </source>
</evidence>
<comment type="caution">
    <text evidence="19">The sequence shown here is derived from an EMBL/GenBank/DDBJ whole genome shotgun (WGS) entry which is preliminary data.</text>
</comment>
<keyword evidence="14" id="KW-0469">Meiosis</keyword>
<dbReference type="GO" id="GO:0005634">
    <property type="term" value="C:nucleus"/>
    <property type="evidence" value="ECO:0007669"/>
    <property type="project" value="UniProtKB-SubCell"/>
</dbReference>
<dbReference type="InterPro" id="IPR047416">
    <property type="entry name" value="XPF_nuclease_Mus81"/>
</dbReference>
<dbReference type="InterPro" id="IPR011335">
    <property type="entry name" value="Restrct_endonuc-II-like"/>
</dbReference>
<dbReference type="Pfam" id="PF02732">
    <property type="entry name" value="ERCC4"/>
    <property type="match status" value="1"/>
</dbReference>
<dbReference type="GeneID" id="33559078"/>
<dbReference type="PANTHER" id="PTHR13451:SF0">
    <property type="entry name" value="CROSSOVER JUNCTION ENDONUCLEASE MUS81"/>
    <property type="match status" value="1"/>
</dbReference>
<evidence type="ECO:0000256" key="16">
    <source>
        <dbReference type="RuleBase" id="RU369042"/>
    </source>
</evidence>
<dbReference type="AlphaFoldDB" id="A0A1Y1U5Z4"/>
<evidence type="ECO:0000256" key="14">
    <source>
        <dbReference type="ARBA" id="ARBA00023254"/>
    </source>
</evidence>
<evidence type="ECO:0000256" key="8">
    <source>
        <dbReference type="ARBA" id="ARBA00022763"/>
    </source>
</evidence>
<dbReference type="InterPro" id="IPR027421">
    <property type="entry name" value="DNA_pol_lamdba_lyase_dom_sf"/>
</dbReference>
<dbReference type="GO" id="GO:0046872">
    <property type="term" value="F:metal ion binding"/>
    <property type="evidence" value="ECO:0007669"/>
    <property type="project" value="UniProtKB-UniRule"/>
</dbReference>
<dbReference type="GO" id="GO:0000727">
    <property type="term" value="P:double-strand break repair via break-induced replication"/>
    <property type="evidence" value="ECO:0007669"/>
    <property type="project" value="UniProtKB-UniRule"/>
</dbReference>
<dbReference type="GO" id="GO:0003677">
    <property type="term" value="F:DNA binding"/>
    <property type="evidence" value="ECO:0007669"/>
    <property type="project" value="UniProtKB-UniRule"/>
</dbReference>
<feature type="region of interest" description="Disordered" evidence="17">
    <location>
        <begin position="246"/>
        <end position="278"/>
    </location>
</feature>
<comment type="function">
    <text evidence="15 16">Interacts with EME1 to form a DNA structure-specific endonuclease with substrate preference for branched DNA structures with a 5'-end at the branch nick. Typical substrates include 3'-flap structures, D-loops, replication forks and nicked Holliday junctions. May be required in mitosis for the processing of stalled or collapsed replication fork intermediates. May be required in meiosis for the repair of meiosis-specific double strand breaks subsequent to single-end invasion (SEI).</text>
</comment>
<dbReference type="SUPFAM" id="SSF47802">
    <property type="entry name" value="DNA polymerase beta, N-terminal domain-like"/>
    <property type="match status" value="1"/>
</dbReference>
<dbReference type="GO" id="GO:0048476">
    <property type="term" value="C:Holliday junction resolvase complex"/>
    <property type="evidence" value="ECO:0007669"/>
    <property type="project" value="UniProtKB-UniRule"/>
</dbReference>
<evidence type="ECO:0000256" key="3">
    <source>
        <dbReference type="ARBA" id="ARBA00010015"/>
    </source>
</evidence>
<dbReference type="FunFam" id="1.10.150.110:FF:000001">
    <property type="entry name" value="Putative Crossover junction endonuclease MUS81"/>
    <property type="match status" value="1"/>
</dbReference>
<evidence type="ECO:0000256" key="9">
    <source>
        <dbReference type="ARBA" id="ARBA00022801"/>
    </source>
</evidence>
<dbReference type="InterPro" id="IPR033309">
    <property type="entry name" value="Mus81"/>
</dbReference>
<dbReference type="Gene3D" id="1.10.10.10">
    <property type="entry name" value="Winged helix-like DNA-binding domain superfamily/Winged helix DNA-binding domain"/>
    <property type="match status" value="1"/>
</dbReference>
<dbReference type="RefSeq" id="XP_021867747.1">
    <property type="nucleotide sequence ID" value="XM_022017269.1"/>
</dbReference>
<protein>
    <recommendedName>
        <fullName evidence="4 16">Crossover junction endonuclease MUS81</fullName>
        <ecNumber evidence="16">3.1.22.-</ecNumber>
    </recommendedName>
</protein>
<dbReference type="InParanoid" id="A0A1Y1U5Z4"/>
<dbReference type="EC" id="3.1.22.-" evidence="16"/>
<keyword evidence="5 16" id="KW-0540">Nuclease</keyword>
<dbReference type="InterPro" id="IPR010996">
    <property type="entry name" value="HHH_MUS81"/>
</dbReference>
<evidence type="ECO:0000256" key="12">
    <source>
        <dbReference type="ARBA" id="ARBA00023204"/>
    </source>
</evidence>
<evidence type="ECO:0000313" key="19">
    <source>
        <dbReference type="EMBL" id="ORX33412.1"/>
    </source>
</evidence>
<dbReference type="InterPro" id="IPR047417">
    <property type="entry name" value="WHD_MUS81"/>
</dbReference>
<dbReference type="FunFam" id="1.10.10.10:FF:000307">
    <property type="entry name" value="Crossover junction endonuclease MUS81"/>
    <property type="match status" value="1"/>
</dbReference>
<feature type="region of interest" description="Disordered" evidence="17">
    <location>
        <begin position="378"/>
        <end position="427"/>
    </location>
</feature>
<evidence type="ECO:0000256" key="4">
    <source>
        <dbReference type="ARBA" id="ARBA00017114"/>
    </source>
</evidence>
<dbReference type="PANTHER" id="PTHR13451">
    <property type="entry name" value="CLASS II CROSSOVER JUNCTION ENDONUCLEASE MUS81"/>
    <property type="match status" value="1"/>
</dbReference>
<dbReference type="OrthoDB" id="5963188at2759"/>
<keyword evidence="6 16" id="KW-0479">Metal-binding</keyword>
<keyword evidence="9 16" id="KW-0378">Hydrolase</keyword>
<keyword evidence="13 16" id="KW-0539">Nucleus</keyword>
<reference evidence="19 20" key="1">
    <citation type="submission" date="2017-03" db="EMBL/GenBank/DDBJ databases">
        <title>Widespread Adenine N6-methylation of Active Genes in Fungi.</title>
        <authorList>
            <consortium name="DOE Joint Genome Institute"/>
            <person name="Mondo S.J."/>
            <person name="Dannebaum R.O."/>
            <person name="Kuo R.C."/>
            <person name="Louie K.B."/>
            <person name="Bewick A.J."/>
            <person name="Labutti K."/>
            <person name="Haridas S."/>
            <person name="Kuo A."/>
            <person name="Salamov A."/>
            <person name="Ahrendt S.R."/>
            <person name="Lau R."/>
            <person name="Bowen B.P."/>
            <person name="Lipzen A."/>
            <person name="Sullivan W."/>
            <person name="Andreopoulos W.B."/>
            <person name="Clum A."/>
            <person name="Lindquist E."/>
            <person name="Daum C."/>
            <person name="Northen T.R."/>
            <person name="Ramamoorthy G."/>
            <person name="Schmitz R.J."/>
            <person name="Gryganskyi A."/>
            <person name="Culley D."/>
            <person name="Magnuson J."/>
            <person name="James T.Y."/>
            <person name="O'Malley M.A."/>
            <person name="Stajich J.E."/>
            <person name="Spatafora J.W."/>
            <person name="Visel A."/>
            <person name="Grigoriev I.V."/>
        </authorList>
    </citation>
    <scope>NUCLEOTIDE SEQUENCE [LARGE SCALE GENOMIC DNA]</scope>
    <source>
        <strain evidence="19 20">NRRL Y-17943</strain>
    </source>
</reference>
<comment type="subunit">
    <text evidence="16">Interacts with EME1.</text>
</comment>
<dbReference type="STRING" id="4999.A0A1Y1U5Z4"/>
<dbReference type="CDD" id="cd21036">
    <property type="entry name" value="WH_MUS81"/>
    <property type="match status" value="1"/>
</dbReference>
<evidence type="ECO:0000256" key="11">
    <source>
        <dbReference type="ARBA" id="ARBA00023172"/>
    </source>
</evidence>
<dbReference type="Gene3D" id="3.40.50.10130">
    <property type="match status" value="1"/>
</dbReference>
<dbReference type="Gene3D" id="1.10.150.670">
    <property type="entry name" value="Crossover junction endonuclease EME1, DNA-binding domain"/>
    <property type="match status" value="1"/>
</dbReference>
<dbReference type="GO" id="GO:0000712">
    <property type="term" value="P:resolution of meiotic recombination intermediates"/>
    <property type="evidence" value="ECO:0007669"/>
    <property type="project" value="UniProtKB-ARBA"/>
</dbReference>
<feature type="domain" description="ERCC4" evidence="18">
    <location>
        <begin position="516"/>
        <end position="617"/>
    </location>
</feature>
<dbReference type="GO" id="GO:0031297">
    <property type="term" value="P:replication fork processing"/>
    <property type="evidence" value="ECO:0007669"/>
    <property type="project" value="UniProtKB-ARBA"/>
</dbReference>
<comment type="similarity">
    <text evidence="3 16">Belongs to the XPF family.</text>
</comment>
<evidence type="ECO:0000256" key="15">
    <source>
        <dbReference type="ARBA" id="ARBA00058015"/>
    </source>
</evidence>
<name>A0A1Y1U5Z4_9TREE</name>
<keyword evidence="11 16" id="KW-0233">DNA recombination</keyword>
<dbReference type="InterPro" id="IPR006166">
    <property type="entry name" value="ERCC4_domain"/>
</dbReference>
<keyword evidence="8 16" id="KW-0227">DNA damage</keyword>
<accession>A0A1Y1U5Z4</accession>
<dbReference type="GO" id="GO:0008821">
    <property type="term" value="F:crossover junction DNA endonuclease activity"/>
    <property type="evidence" value="ECO:0007669"/>
    <property type="project" value="UniProtKB-UniRule"/>
</dbReference>
<evidence type="ECO:0000256" key="2">
    <source>
        <dbReference type="ARBA" id="ARBA00004123"/>
    </source>
</evidence>
<dbReference type="Proteomes" id="UP000193218">
    <property type="component" value="Unassembled WGS sequence"/>
</dbReference>
<keyword evidence="7 16" id="KW-0255">Endonuclease</keyword>
<evidence type="ECO:0000256" key="1">
    <source>
        <dbReference type="ARBA" id="ARBA00001946"/>
    </source>
</evidence>
<dbReference type="GO" id="GO:0048257">
    <property type="term" value="F:3'-flap endonuclease activity"/>
    <property type="evidence" value="ECO:0007669"/>
    <property type="project" value="TreeGrafter"/>
</dbReference>
<evidence type="ECO:0000256" key="7">
    <source>
        <dbReference type="ARBA" id="ARBA00022759"/>
    </source>
</evidence>
<keyword evidence="20" id="KW-1185">Reference proteome</keyword>
<organism evidence="19 20">
    <name type="scientific">Kockovaella imperatae</name>
    <dbReference type="NCBI Taxonomy" id="4999"/>
    <lineage>
        <taxon>Eukaryota</taxon>
        <taxon>Fungi</taxon>
        <taxon>Dikarya</taxon>
        <taxon>Basidiomycota</taxon>
        <taxon>Agaricomycotina</taxon>
        <taxon>Tremellomycetes</taxon>
        <taxon>Tremellales</taxon>
        <taxon>Cuniculitremaceae</taxon>
        <taxon>Kockovaella</taxon>
    </lineage>
</organism>
<dbReference type="FunCoup" id="A0A1Y1U5Z4">
    <property type="interactions" value="114"/>
</dbReference>
<feature type="region of interest" description="Disordered" evidence="17">
    <location>
        <begin position="80"/>
        <end position="124"/>
    </location>
</feature>
<dbReference type="InterPro" id="IPR042530">
    <property type="entry name" value="EME1/EME2_C"/>
</dbReference>
<dbReference type="CDD" id="cd20074">
    <property type="entry name" value="XPF_nuclease_Mus81"/>
    <property type="match status" value="1"/>
</dbReference>
<dbReference type="SMART" id="SM00891">
    <property type="entry name" value="ERCC4"/>
    <property type="match status" value="1"/>
</dbReference>
<gene>
    <name evidence="19" type="ORF">BD324DRAFT_639692</name>
</gene>
<sequence length="831" mass="92099">MPRERAQCGNPLFLSWIEELRDAARDKGTKAAESYGKAARSVSSCPTPFTRPRDLIVLQGVGPKIVHILEGKWRTYCEENGLPAPGTPEKSKGKQKAVQGDVDSDSEQDTDAVPPPKKRKASKPKVYIPAKGSGGYGLLLGLVLAIDRPEINTQVFLTKGELIRISQPYSDSSYEHSEKGTYFTAWSSMKTLIGKGYVYVTGNPHKYCLTPEGYQVAVSIRALLPEFQHLPRLPWLDESIDPLTVGTESTPQARVPSVTLPPSPPATVSDASLPRESTNRASVSRVSVNKNERFGFWYIDSAGHRVDSLDQATGRLDPEQFVTLKKVEFMASQLGHRFVSHLRLVDTSPRTTNPSSGEETVFAYIKEDDAPPKCSRFYEEATSTSIPASRSGRKEHSTISDDDDDDDWVRPVSGTMPPSPRPPKASFTKTISAPVVLDQESSRAPFPMVSDNSLLRSASTASVAGPSKARPQPRLSSHIPVSNPLIEESDSIAPVNLPSFTPADAIIFPAGTYDVILILDTREVESKTNRDKIGEKLLDKGVNVETRALRLGDMCWIARRRDGVGGEEDECVLDYVVERKRLDDLCHSIKDGRYNEQCFRLANSCINHVFYIVEDWNTSHNMEFSGLQIMTAKSQIQVHNQFLLQETNRLSETIDFLTTMTRIIISSHKNKDLHIIPTRFLSRSSYRDFKKSLSVNYPAQTFLTSWQGYQDLNDKNASRTLKETFARMLMCIKGMSAEKVSAILDVYETPRAMWEALRARQEEEKVYLDSVTAGSVASATGKSKAKARRGPELFFADKLSGEGRRKIGDALSRDVYRAIMGSGGGGDESVA</sequence>
<comment type="cofactor">
    <cofactor evidence="1 16">
        <name>Mg(2+)</name>
        <dbReference type="ChEBI" id="CHEBI:18420"/>
    </cofactor>
</comment>
<dbReference type="FunFam" id="3.40.50.10130:FF:000005">
    <property type="entry name" value="crossover junction endonuclease MUS81 isoform X1"/>
    <property type="match status" value="1"/>
</dbReference>
<dbReference type="Gene3D" id="1.10.150.110">
    <property type="entry name" value="DNA polymerase beta, N-terminal domain-like"/>
    <property type="match status" value="1"/>
</dbReference>
<keyword evidence="10 16" id="KW-0460">Magnesium</keyword>
<dbReference type="Pfam" id="PF21136">
    <property type="entry name" value="WHD_MUS81"/>
    <property type="match status" value="1"/>
</dbReference>
<proteinExistence type="inferred from homology"/>
<evidence type="ECO:0000259" key="18">
    <source>
        <dbReference type="SMART" id="SM00891"/>
    </source>
</evidence>